<reference evidence="2" key="1">
    <citation type="submission" date="2020-08" db="EMBL/GenBank/DDBJ databases">
        <title>Genome sequencing and assembly of the red palm weevil Rhynchophorus ferrugineus.</title>
        <authorList>
            <person name="Dias G.B."/>
            <person name="Bergman C.M."/>
            <person name="Manee M."/>
        </authorList>
    </citation>
    <scope>NUCLEOTIDE SEQUENCE</scope>
    <source>
        <strain evidence="2">AA-2017</strain>
        <tissue evidence="2">Whole larva</tissue>
    </source>
</reference>
<feature type="compositionally biased region" description="Basic and acidic residues" evidence="1">
    <location>
        <begin position="1"/>
        <end position="13"/>
    </location>
</feature>
<proteinExistence type="predicted"/>
<evidence type="ECO:0000313" key="2">
    <source>
        <dbReference type="EMBL" id="KAF7282161.1"/>
    </source>
</evidence>
<evidence type="ECO:0000256" key="1">
    <source>
        <dbReference type="SAM" id="MobiDB-lite"/>
    </source>
</evidence>
<feature type="region of interest" description="Disordered" evidence="1">
    <location>
        <begin position="368"/>
        <end position="388"/>
    </location>
</feature>
<feature type="region of interest" description="Disordered" evidence="1">
    <location>
        <begin position="1"/>
        <end position="24"/>
    </location>
</feature>
<dbReference type="Proteomes" id="UP000625711">
    <property type="component" value="Unassembled WGS sequence"/>
</dbReference>
<accession>A0A834MF69</accession>
<sequence length="457" mass="53953">MVQFEEPIKEIKPHTKKRKTAPASLKTPDLEKMRKNATSWWRKPSIQYAFNIPQVRTRLEKLMGTHYVSLIEREFMQKLQERILEDYEEQMQKRIKIREEEEMERVKNLVLIGKIPLDQAPPEMARHPIMLIENYCNRLIAERRAKIKIYKVKIPTYLYWDDTPDPPSGLSIESGHVFRQPGEKLCHPVEQHLGSTEEEDIKKGYTLPQEEYDKLNYKSSLVKRLMQCETVEEMYALADDIIGTLKTLDENSKVPEDNISEHWDEDYKAMGFSTMVTYLIGIILFLGSLICAFEQDDLDFASEGTNRIPDDIDHIREIYSKERTEEDLRRKSDVLAKLLLLPWPQDASPLLYVEEPQSLDNLRREIFDSADPSEPENNEQELRPMTSKRSKYYRKYPWKRQNNRYEPAYMCIPKKDDVYRLLVALHTERNGKRGQLVDFCNRKRPASLVFTNIRFVG</sequence>
<dbReference type="AlphaFoldDB" id="A0A834MF69"/>
<organism evidence="2 3">
    <name type="scientific">Rhynchophorus ferrugineus</name>
    <name type="common">Red palm weevil</name>
    <name type="synonym">Curculio ferrugineus</name>
    <dbReference type="NCBI Taxonomy" id="354439"/>
    <lineage>
        <taxon>Eukaryota</taxon>
        <taxon>Metazoa</taxon>
        <taxon>Ecdysozoa</taxon>
        <taxon>Arthropoda</taxon>
        <taxon>Hexapoda</taxon>
        <taxon>Insecta</taxon>
        <taxon>Pterygota</taxon>
        <taxon>Neoptera</taxon>
        <taxon>Endopterygota</taxon>
        <taxon>Coleoptera</taxon>
        <taxon>Polyphaga</taxon>
        <taxon>Cucujiformia</taxon>
        <taxon>Curculionidae</taxon>
        <taxon>Dryophthorinae</taxon>
        <taxon>Rhynchophorus</taxon>
    </lineage>
</organism>
<protein>
    <submittedName>
        <fullName evidence="2">Uncharacterized protein</fullName>
    </submittedName>
</protein>
<gene>
    <name evidence="2" type="ORF">GWI33_003085</name>
</gene>
<comment type="caution">
    <text evidence="2">The sequence shown here is derived from an EMBL/GenBank/DDBJ whole genome shotgun (WGS) entry which is preliminary data.</text>
</comment>
<name>A0A834MF69_RHYFE</name>
<evidence type="ECO:0000313" key="3">
    <source>
        <dbReference type="Proteomes" id="UP000625711"/>
    </source>
</evidence>
<dbReference type="OrthoDB" id="6150133at2759"/>
<dbReference type="EMBL" id="JAACXV010000185">
    <property type="protein sequence ID" value="KAF7282161.1"/>
    <property type="molecule type" value="Genomic_DNA"/>
</dbReference>
<keyword evidence="3" id="KW-1185">Reference proteome</keyword>